<evidence type="ECO:0000313" key="4">
    <source>
        <dbReference type="Proteomes" id="UP001499933"/>
    </source>
</evidence>
<keyword evidence="1" id="KW-0456">Lyase</keyword>
<dbReference type="EMBL" id="BAAAOG010000011">
    <property type="protein sequence ID" value="GAA1969200.1"/>
    <property type="molecule type" value="Genomic_DNA"/>
</dbReference>
<dbReference type="Pfam" id="PF01557">
    <property type="entry name" value="FAA_hydrolase"/>
    <property type="match status" value="1"/>
</dbReference>
<dbReference type="RefSeq" id="WP_344097204.1">
    <property type="nucleotide sequence ID" value="NZ_BAAAOG010000011.1"/>
</dbReference>
<dbReference type="Proteomes" id="UP001499933">
    <property type="component" value="Unassembled WGS sequence"/>
</dbReference>
<keyword evidence="3" id="KW-0378">Hydrolase</keyword>
<dbReference type="InterPro" id="IPR011234">
    <property type="entry name" value="Fumarylacetoacetase-like_C"/>
</dbReference>
<accession>A0ABP5CUQ4</accession>
<sequence>MSSIADLADRLWQADQERQPVPPIAGVGEIRTLADAYAIQTANVARRLAAGERIIGHKVGLTSLAMQQQLGVDQPDFGVITDRMTIGSGGTLHLHELIAPRIEAEFAFTLAREIGANPTLDEVRAAIDSVAVALEIIDSRIADWRIGLLDTVADNASSARIVVGPWRQATDDILNEIIAATLSLRLDDEQVASGRGDAVLGDPLEAVRWLVDALGNFGATLEEGDVILAGAVHASVPLTGDHDWTAVADGFEPVTITTKG</sequence>
<dbReference type="SUPFAM" id="SSF56529">
    <property type="entry name" value="FAH"/>
    <property type="match status" value="1"/>
</dbReference>
<evidence type="ECO:0000256" key="1">
    <source>
        <dbReference type="ARBA" id="ARBA00023239"/>
    </source>
</evidence>
<name>A0ABP5CUQ4_9MICO</name>
<dbReference type="PANTHER" id="PTHR30143">
    <property type="entry name" value="ACID HYDRATASE"/>
    <property type="match status" value="1"/>
</dbReference>
<organism evidence="3 4">
    <name type="scientific">Microbacterium deminutum</name>
    <dbReference type="NCBI Taxonomy" id="344164"/>
    <lineage>
        <taxon>Bacteria</taxon>
        <taxon>Bacillati</taxon>
        <taxon>Actinomycetota</taxon>
        <taxon>Actinomycetes</taxon>
        <taxon>Micrococcales</taxon>
        <taxon>Microbacteriaceae</taxon>
        <taxon>Microbacterium</taxon>
    </lineage>
</organism>
<dbReference type="GO" id="GO:0016787">
    <property type="term" value="F:hydrolase activity"/>
    <property type="evidence" value="ECO:0007669"/>
    <property type="project" value="UniProtKB-KW"/>
</dbReference>
<dbReference type="Gene3D" id="3.90.850.10">
    <property type="entry name" value="Fumarylacetoacetase-like, C-terminal domain"/>
    <property type="match status" value="1"/>
</dbReference>
<reference evidence="4" key="1">
    <citation type="journal article" date="2019" name="Int. J. Syst. Evol. Microbiol.">
        <title>The Global Catalogue of Microorganisms (GCM) 10K type strain sequencing project: providing services to taxonomists for standard genome sequencing and annotation.</title>
        <authorList>
            <consortium name="The Broad Institute Genomics Platform"/>
            <consortium name="The Broad Institute Genome Sequencing Center for Infectious Disease"/>
            <person name="Wu L."/>
            <person name="Ma J."/>
        </authorList>
    </citation>
    <scope>NUCLEOTIDE SEQUENCE [LARGE SCALE GENOMIC DNA]</scope>
    <source>
        <strain evidence="4">JCM 14901</strain>
    </source>
</reference>
<gene>
    <name evidence="3" type="ORF">GCM10009776_35370</name>
</gene>
<comment type="caution">
    <text evidence="3">The sequence shown here is derived from an EMBL/GenBank/DDBJ whole genome shotgun (WGS) entry which is preliminary data.</text>
</comment>
<evidence type="ECO:0000313" key="3">
    <source>
        <dbReference type="EMBL" id="GAA1969200.1"/>
    </source>
</evidence>
<evidence type="ECO:0000259" key="2">
    <source>
        <dbReference type="Pfam" id="PF01557"/>
    </source>
</evidence>
<dbReference type="InterPro" id="IPR036663">
    <property type="entry name" value="Fumarylacetoacetase_C_sf"/>
</dbReference>
<protein>
    <submittedName>
        <fullName evidence="3">Fumarylacetoacetate hydrolase family protein</fullName>
    </submittedName>
</protein>
<dbReference type="PANTHER" id="PTHR30143:SF0">
    <property type="entry name" value="2-KETO-4-PENTENOATE HYDRATASE"/>
    <property type="match status" value="1"/>
</dbReference>
<feature type="domain" description="Fumarylacetoacetase-like C-terminal" evidence="2">
    <location>
        <begin position="74"/>
        <end position="233"/>
    </location>
</feature>
<dbReference type="InterPro" id="IPR050772">
    <property type="entry name" value="Hydratase-Decarb/MhpD_sf"/>
</dbReference>
<proteinExistence type="predicted"/>
<keyword evidence="4" id="KW-1185">Reference proteome</keyword>